<comment type="similarity">
    <text evidence="1 4">Belongs to the VPS51 family.</text>
</comment>
<dbReference type="GO" id="GO:0006869">
    <property type="term" value="P:lipid transport"/>
    <property type="evidence" value="ECO:0007669"/>
    <property type="project" value="UniProtKB-UniRule"/>
</dbReference>
<evidence type="ECO:0000256" key="3">
    <source>
        <dbReference type="ARBA" id="ARBA00023054"/>
    </source>
</evidence>
<comment type="caution">
    <text evidence="6">The sequence shown here is derived from an EMBL/GenBank/DDBJ whole genome shotgun (WGS) entry which is preliminary data.</text>
</comment>
<dbReference type="GO" id="GO:0016020">
    <property type="term" value="C:membrane"/>
    <property type="evidence" value="ECO:0007669"/>
    <property type="project" value="TreeGrafter"/>
</dbReference>
<keyword evidence="4" id="KW-0333">Golgi apparatus</keyword>
<evidence type="ECO:0000256" key="1">
    <source>
        <dbReference type="ARBA" id="ARBA00006080"/>
    </source>
</evidence>
<reference evidence="6" key="1">
    <citation type="submission" date="2024-06" db="EMBL/GenBank/DDBJ databases">
        <authorList>
            <person name="Liu X."/>
            <person name="Lenzi L."/>
            <person name="Haldenby T S."/>
            <person name="Uol C."/>
        </authorList>
    </citation>
    <scope>NUCLEOTIDE SEQUENCE</scope>
</reference>
<dbReference type="GO" id="GO:0000938">
    <property type="term" value="C:GARP complex"/>
    <property type="evidence" value="ECO:0007669"/>
    <property type="project" value="UniProtKB-UniRule"/>
</dbReference>
<dbReference type="GO" id="GO:0005829">
    <property type="term" value="C:cytosol"/>
    <property type="evidence" value="ECO:0007669"/>
    <property type="project" value="GOC"/>
</dbReference>
<dbReference type="Proteomes" id="UP001497525">
    <property type="component" value="Unassembled WGS sequence"/>
</dbReference>
<keyword evidence="4" id="KW-0813">Transport</keyword>
<gene>
    <name evidence="6" type="ORF">CDAUBV1_LOCUS10668</name>
</gene>
<dbReference type="GO" id="GO:0042147">
    <property type="term" value="P:retrograde transport, endosome to Golgi"/>
    <property type="evidence" value="ECO:0007669"/>
    <property type="project" value="UniProtKB-UniRule"/>
</dbReference>
<dbReference type="GO" id="GO:1990745">
    <property type="term" value="C:EARP complex"/>
    <property type="evidence" value="ECO:0007669"/>
    <property type="project" value="TreeGrafter"/>
</dbReference>
<comment type="function">
    <text evidence="4">Acts as component of the GARP complex that is involved in retrograde transport from early and late endosomes to the trans-Golgi network (TGN).</text>
</comment>
<proteinExistence type="inferred from homology"/>
<keyword evidence="3" id="KW-0175">Coiled coil</keyword>
<feature type="region of interest" description="Disordered" evidence="5">
    <location>
        <begin position="742"/>
        <end position="769"/>
    </location>
</feature>
<dbReference type="GO" id="GO:0048193">
    <property type="term" value="P:Golgi vesicle transport"/>
    <property type="evidence" value="ECO:0007669"/>
    <property type="project" value="TreeGrafter"/>
</dbReference>
<evidence type="ECO:0000313" key="6">
    <source>
        <dbReference type="EMBL" id="CAL5136530.1"/>
    </source>
</evidence>
<protein>
    <recommendedName>
        <fullName evidence="2 4">Vacuolar protein sorting-associated protein 51 homolog</fullName>
    </recommendedName>
</protein>
<feature type="compositionally biased region" description="Basic and acidic residues" evidence="5">
    <location>
        <begin position="744"/>
        <end position="754"/>
    </location>
</feature>
<comment type="subcellular location">
    <subcellularLocation>
        <location evidence="4">Golgi apparatus</location>
        <location evidence="4">trans-Golgi network</location>
    </subcellularLocation>
</comment>
<dbReference type="GO" id="GO:0032456">
    <property type="term" value="P:endocytic recycling"/>
    <property type="evidence" value="ECO:0007669"/>
    <property type="project" value="TreeGrafter"/>
</dbReference>
<dbReference type="GO" id="GO:0015031">
    <property type="term" value="P:protein transport"/>
    <property type="evidence" value="ECO:0007669"/>
    <property type="project" value="UniProtKB-UniRule"/>
</dbReference>
<dbReference type="GO" id="GO:0007030">
    <property type="term" value="P:Golgi organization"/>
    <property type="evidence" value="ECO:0007669"/>
    <property type="project" value="UniProtKB-UniRule"/>
</dbReference>
<dbReference type="PANTHER" id="PTHR15954:SF4">
    <property type="entry name" value="VACUOLAR PROTEIN SORTING-ASSOCIATED PROTEIN 51 HOMOLOG"/>
    <property type="match status" value="1"/>
</dbReference>
<comment type="subunit">
    <text evidence="4">Component of the Golgi-associated retrograde protein (GARP) complex.</text>
</comment>
<dbReference type="AlphaFoldDB" id="A0AAV2TJG6"/>
<evidence type="ECO:0000256" key="2">
    <source>
        <dbReference type="ARBA" id="ARBA00016122"/>
    </source>
</evidence>
<sequence>MDQERERRLKKEKLLRFYREQTLNEKNLAENEPVTVGTEDDLFNIDGSAFDARAYMDKHLREKDLCDLMIEEKVLTEQIRSLDSEMQTLMYDNYSKFISATDTIRMMKSDFKYVENEMNCLVKNMTAIGSLSDKIKDSLIGERSQLKNLVTTQQTLNKLKYLVDLPARLREYVSQTSWELAVHDLNKAKFVLKTYRNTPSFKSILEDCSTVVCDIEKKLWRQLEKAQKPNEMYFALKILRQLGFHTSRLSEAFLDLAHDRLQHCMVEVQLKLTKEEDSESEKPPAGSTDGETEEEKRGTEVSFLRFDVLHFSNLITDSLLDELNSYVSSYTSLFSSSLDESDSPDTIISVIGGVEDAGSKDLEPVELENHLLDLVEEIMNDFFKLIEERFTEDEQSRSDTALLVRALDRIHGRVQGFTRSLADAVGSMGSISPELWDMEQTNEEEAATHKPAFGQRVVKVCNNLMHRALDLVIHMSQSRATFYLRTLCHDTVDCITDLREQLVGPGASVNSGALEKRQLVTLFDNLNTSLVTQIRDVLKSEEIFLNAENTFVNRPNFREQFCLVHIRERLVVGYLKYLLKFLDDLAKTAAGRIPSPILLLLAKLCLTWANSGTIGHFLSMADEMLSSTSKIWPRGSISKTLPDFGSSDLYPSTHLRLGSFSCFSAPTTPKDLADHFREVGTCLLVTYVRLEGTNLAQLFRKSVEARDWLKGLEPRSVRSVAKRVIEDLTSLDSQIAQLLPSNARAKDRGSDSRSARSGVASLRPSGSSHFLENCQPGAGSGSMNSVELDPALATQLRRLFTQRVDIFAPVEPNRESLLLGMIKIGLKTLVECVRLQTFGKFGLQQIQVDCRYLQIHLWHFVNDEKLIGSLLDDVVYSVVQRCVDPQLMDDSIVDAICDRT</sequence>
<evidence type="ECO:0000256" key="5">
    <source>
        <dbReference type="SAM" id="MobiDB-lite"/>
    </source>
</evidence>
<accession>A0AAV2TJG6</accession>
<dbReference type="Pfam" id="PF08700">
    <property type="entry name" value="VPS51_Exo84_N"/>
    <property type="match status" value="1"/>
</dbReference>
<dbReference type="InterPro" id="IPR014812">
    <property type="entry name" value="Vps51"/>
</dbReference>
<dbReference type="PANTHER" id="PTHR15954">
    <property type="entry name" value="VACUOLAR PROTEIN SORTING-ASSOCIATED PROTEIN 51 HOMOLOG"/>
    <property type="match status" value="1"/>
</dbReference>
<evidence type="ECO:0000313" key="7">
    <source>
        <dbReference type="Proteomes" id="UP001497525"/>
    </source>
</evidence>
<dbReference type="SUPFAM" id="SSF74788">
    <property type="entry name" value="Cullin repeat-like"/>
    <property type="match status" value="1"/>
</dbReference>
<name>A0AAV2TJG6_CALDB</name>
<dbReference type="InterPro" id="IPR016159">
    <property type="entry name" value="Cullin_repeat-like_dom_sf"/>
</dbReference>
<feature type="region of interest" description="Disordered" evidence="5">
    <location>
        <begin position="272"/>
        <end position="297"/>
    </location>
</feature>
<organism evidence="6 7">
    <name type="scientific">Calicophoron daubneyi</name>
    <name type="common">Rumen fluke</name>
    <name type="synonym">Paramphistomum daubneyi</name>
    <dbReference type="NCBI Taxonomy" id="300641"/>
    <lineage>
        <taxon>Eukaryota</taxon>
        <taxon>Metazoa</taxon>
        <taxon>Spiralia</taxon>
        <taxon>Lophotrochozoa</taxon>
        <taxon>Platyhelminthes</taxon>
        <taxon>Trematoda</taxon>
        <taxon>Digenea</taxon>
        <taxon>Plagiorchiida</taxon>
        <taxon>Pronocephalata</taxon>
        <taxon>Paramphistomoidea</taxon>
        <taxon>Paramphistomidae</taxon>
        <taxon>Calicophoron</taxon>
    </lineage>
</organism>
<keyword evidence="4" id="KW-0445">Lipid transport</keyword>
<evidence type="ECO:0000256" key="4">
    <source>
        <dbReference type="RuleBase" id="RU368010"/>
    </source>
</evidence>
<dbReference type="GO" id="GO:0007041">
    <property type="term" value="P:lysosomal transport"/>
    <property type="evidence" value="ECO:0007669"/>
    <property type="project" value="TreeGrafter"/>
</dbReference>
<keyword evidence="4" id="KW-0653">Protein transport</keyword>
<dbReference type="EMBL" id="CAXLJL010000334">
    <property type="protein sequence ID" value="CAL5136530.1"/>
    <property type="molecule type" value="Genomic_DNA"/>
</dbReference>